<evidence type="ECO:0000256" key="6">
    <source>
        <dbReference type="ARBA" id="ARBA00022968"/>
    </source>
</evidence>
<keyword evidence="4" id="KW-0812">Transmembrane</keyword>
<comment type="similarity">
    <text evidence="2 16">Belongs to the glycosyl hydrolase 5 (cellulase A) family.</text>
</comment>
<evidence type="ECO:0000256" key="3">
    <source>
        <dbReference type="ARBA" id="ARBA00022475"/>
    </source>
</evidence>
<evidence type="ECO:0000256" key="4">
    <source>
        <dbReference type="ARBA" id="ARBA00022692"/>
    </source>
</evidence>
<dbReference type="PANTHER" id="PTHR31297">
    <property type="entry name" value="GLUCAN ENDO-1,6-BETA-GLUCOSIDASE B"/>
    <property type="match status" value="1"/>
</dbReference>
<reference evidence="19 20" key="1">
    <citation type="submission" date="2017-03" db="EMBL/GenBank/DDBJ databases">
        <title>Genomes of endolithic fungi from Antarctica.</title>
        <authorList>
            <person name="Coleine C."/>
            <person name="Masonjones S."/>
            <person name="Stajich J.E."/>
        </authorList>
    </citation>
    <scope>NUCLEOTIDE SEQUENCE [LARGE SCALE GENOMIC DNA]</scope>
    <source>
        <strain evidence="19 20">CCFEE 6315</strain>
    </source>
</reference>
<evidence type="ECO:0000256" key="11">
    <source>
        <dbReference type="ARBA" id="ARBA00023316"/>
    </source>
</evidence>
<dbReference type="OrthoDB" id="1887033at2759"/>
<keyword evidence="20" id="KW-1185">Reference proteome</keyword>
<evidence type="ECO:0000256" key="8">
    <source>
        <dbReference type="ARBA" id="ARBA00023136"/>
    </source>
</evidence>
<dbReference type="GO" id="GO:0005886">
    <property type="term" value="C:plasma membrane"/>
    <property type="evidence" value="ECO:0007669"/>
    <property type="project" value="UniProtKB-SubCell"/>
</dbReference>
<comment type="catalytic activity">
    <reaction evidence="12">
        <text>Successive hydrolysis of beta-D-glucose units from the non-reducing ends of (1-&gt;3)-beta-D-glucans, releasing alpha-glucose.</text>
        <dbReference type="EC" id="3.2.1.58"/>
    </reaction>
</comment>
<dbReference type="GO" id="GO:0009986">
    <property type="term" value="C:cell surface"/>
    <property type="evidence" value="ECO:0007669"/>
    <property type="project" value="TreeGrafter"/>
</dbReference>
<dbReference type="Gene3D" id="3.20.20.80">
    <property type="entry name" value="Glycosidases"/>
    <property type="match status" value="1"/>
</dbReference>
<dbReference type="EC" id="3.2.1.58" evidence="14"/>
<comment type="subcellular location">
    <subcellularLocation>
        <location evidence="1">Cell membrane</location>
        <topology evidence="1">Single-pass type II membrane protein</topology>
    </subcellularLocation>
</comment>
<evidence type="ECO:0000256" key="14">
    <source>
        <dbReference type="ARBA" id="ARBA00038929"/>
    </source>
</evidence>
<comment type="function">
    <text evidence="13">Glucosidase involved in the degradation of cellulosic biomass. Active on lichenan.</text>
</comment>
<dbReference type="InterPro" id="IPR001547">
    <property type="entry name" value="Glyco_hydro_5"/>
</dbReference>
<evidence type="ECO:0000259" key="18">
    <source>
        <dbReference type="Pfam" id="PF00150"/>
    </source>
</evidence>
<evidence type="ECO:0000256" key="10">
    <source>
        <dbReference type="ARBA" id="ARBA00023295"/>
    </source>
</evidence>
<evidence type="ECO:0000313" key="19">
    <source>
        <dbReference type="EMBL" id="TKA32731.1"/>
    </source>
</evidence>
<evidence type="ECO:0000256" key="16">
    <source>
        <dbReference type="RuleBase" id="RU361153"/>
    </source>
</evidence>
<proteinExistence type="inferred from homology"/>
<evidence type="ECO:0000313" key="20">
    <source>
        <dbReference type="Proteomes" id="UP000308549"/>
    </source>
</evidence>
<feature type="signal peptide" evidence="17">
    <location>
        <begin position="1"/>
        <end position="23"/>
    </location>
</feature>
<dbReference type="GO" id="GO:0005576">
    <property type="term" value="C:extracellular region"/>
    <property type="evidence" value="ECO:0007669"/>
    <property type="project" value="TreeGrafter"/>
</dbReference>
<keyword evidence="10 16" id="KW-0326">Glycosidase</keyword>
<evidence type="ECO:0000256" key="9">
    <source>
        <dbReference type="ARBA" id="ARBA00023180"/>
    </source>
</evidence>
<dbReference type="Pfam" id="PF00150">
    <property type="entry name" value="Cellulase"/>
    <property type="match status" value="1"/>
</dbReference>
<keyword evidence="6" id="KW-0735">Signal-anchor</keyword>
<protein>
    <recommendedName>
        <fullName evidence="14">glucan 1,3-beta-glucosidase</fullName>
        <ecNumber evidence="14">3.2.1.58</ecNumber>
    </recommendedName>
    <alternativeName>
        <fullName evidence="15">Exo-1,3-beta-glucanase D</fullName>
    </alternativeName>
</protein>
<dbReference type="EMBL" id="NAJL01000004">
    <property type="protein sequence ID" value="TKA32731.1"/>
    <property type="molecule type" value="Genomic_DNA"/>
</dbReference>
<feature type="domain" description="Glycoside hydrolase family 5" evidence="18">
    <location>
        <begin position="73"/>
        <end position="368"/>
    </location>
</feature>
<keyword evidence="5 16" id="KW-0378">Hydrolase</keyword>
<keyword evidence="9" id="KW-0325">Glycoprotein</keyword>
<dbReference type="AlphaFoldDB" id="A0A4U0UBB0"/>
<accession>A0A4U0UBB0</accession>
<dbReference type="GO" id="GO:0004338">
    <property type="term" value="F:glucan exo-1,3-beta-glucosidase activity"/>
    <property type="evidence" value="ECO:0007669"/>
    <property type="project" value="UniProtKB-EC"/>
</dbReference>
<organism evidence="19 20">
    <name type="scientific">Salinomyces thailandicus</name>
    <dbReference type="NCBI Taxonomy" id="706561"/>
    <lineage>
        <taxon>Eukaryota</taxon>
        <taxon>Fungi</taxon>
        <taxon>Dikarya</taxon>
        <taxon>Ascomycota</taxon>
        <taxon>Pezizomycotina</taxon>
        <taxon>Dothideomycetes</taxon>
        <taxon>Dothideomycetidae</taxon>
        <taxon>Mycosphaerellales</taxon>
        <taxon>Teratosphaeriaceae</taxon>
        <taxon>Salinomyces</taxon>
    </lineage>
</organism>
<evidence type="ECO:0000256" key="15">
    <source>
        <dbReference type="ARBA" id="ARBA00041260"/>
    </source>
</evidence>
<dbReference type="Proteomes" id="UP000308549">
    <property type="component" value="Unassembled WGS sequence"/>
</dbReference>
<evidence type="ECO:0000256" key="12">
    <source>
        <dbReference type="ARBA" id="ARBA00036824"/>
    </source>
</evidence>
<evidence type="ECO:0000256" key="5">
    <source>
        <dbReference type="ARBA" id="ARBA00022801"/>
    </source>
</evidence>
<keyword evidence="8" id="KW-0472">Membrane</keyword>
<dbReference type="InterPro" id="IPR050386">
    <property type="entry name" value="Glycosyl_hydrolase_5"/>
</dbReference>
<gene>
    <name evidence="19" type="ORF">B0A50_00956</name>
</gene>
<keyword evidence="11" id="KW-0961">Cell wall biogenesis/degradation</keyword>
<sequence length="368" mass="41071">MLGLLSALALASLLTTWPEHVHAAYTPAPIRGVNLGGWLVTEQWITPSLYRSTYAEDEWGLCNAFGKDRCSSVLNDHWGSFYSRDDFVDMAAAGLNSVRIPLGYWAVDVRDYEPFVSGQYPYLIQAVQWARELGMRVLIDLHGAPGSQNGQDNSGLIGPVLFPSNETNAERSINVLRNLTEEFSQDMYGDTVMGIELLNEPRLSSNGTDDDFPMAQLKNFYTDGAHTIRSNDINDNINVTVHDAFWGVSYWANYDPTDSEATSPANMLTLDSHQYYAFAQQAAYNHDQILESICNTSQQLKQPQQQTGIPPTLVGEFSLQTGSSSPHGSEGSDEDQARRTWYRLFFESQIVGYSPNDAGQSSIGWMYW</sequence>
<keyword evidence="3" id="KW-1003">Cell membrane</keyword>
<name>A0A4U0UBB0_9PEZI</name>
<keyword evidence="7" id="KW-1133">Transmembrane helix</keyword>
<dbReference type="GO" id="GO:0009251">
    <property type="term" value="P:glucan catabolic process"/>
    <property type="evidence" value="ECO:0007669"/>
    <property type="project" value="TreeGrafter"/>
</dbReference>
<feature type="chain" id="PRO_5020863807" description="glucan 1,3-beta-glucosidase" evidence="17">
    <location>
        <begin position="24"/>
        <end position="368"/>
    </location>
</feature>
<evidence type="ECO:0000256" key="2">
    <source>
        <dbReference type="ARBA" id="ARBA00005641"/>
    </source>
</evidence>
<dbReference type="InterPro" id="IPR017853">
    <property type="entry name" value="GH"/>
</dbReference>
<comment type="caution">
    <text evidence="19">The sequence shown here is derived from an EMBL/GenBank/DDBJ whole genome shotgun (WGS) entry which is preliminary data.</text>
</comment>
<evidence type="ECO:0000256" key="17">
    <source>
        <dbReference type="SAM" id="SignalP"/>
    </source>
</evidence>
<dbReference type="SUPFAM" id="SSF51445">
    <property type="entry name" value="(Trans)glycosidases"/>
    <property type="match status" value="1"/>
</dbReference>
<dbReference type="GO" id="GO:0071555">
    <property type="term" value="P:cell wall organization"/>
    <property type="evidence" value="ECO:0007669"/>
    <property type="project" value="UniProtKB-KW"/>
</dbReference>
<evidence type="ECO:0000256" key="1">
    <source>
        <dbReference type="ARBA" id="ARBA00004401"/>
    </source>
</evidence>
<dbReference type="PANTHER" id="PTHR31297:SF34">
    <property type="entry name" value="GLUCAN 1,3-BETA-GLUCOSIDASE 2"/>
    <property type="match status" value="1"/>
</dbReference>
<evidence type="ECO:0000256" key="13">
    <source>
        <dbReference type="ARBA" id="ARBA00037126"/>
    </source>
</evidence>
<evidence type="ECO:0000256" key="7">
    <source>
        <dbReference type="ARBA" id="ARBA00022989"/>
    </source>
</evidence>
<keyword evidence="17" id="KW-0732">Signal</keyword>